<accession>A0A1W6MY92</accession>
<dbReference type="AlphaFoldDB" id="A0A1W6MY92"/>
<evidence type="ECO:0000256" key="4">
    <source>
        <dbReference type="SAM" id="MobiDB-lite"/>
    </source>
</evidence>
<proteinExistence type="predicted"/>
<dbReference type="Proteomes" id="UP000193978">
    <property type="component" value="Chromosome"/>
</dbReference>
<organism evidence="5 6">
    <name type="scientific">Methylocystis bryophila</name>
    <dbReference type="NCBI Taxonomy" id="655015"/>
    <lineage>
        <taxon>Bacteria</taxon>
        <taxon>Pseudomonadati</taxon>
        <taxon>Pseudomonadota</taxon>
        <taxon>Alphaproteobacteria</taxon>
        <taxon>Hyphomicrobiales</taxon>
        <taxon>Methylocystaceae</taxon>
        <taxon>Methylocystis</taxon>
    </lineage>
</organism>
<evidence type="ECO:0000313" key="6">
    <source>
        <dbReference type="Proteomes" id="UP000193978"/>
    </source>
</evidence>
<sequence length="321" mass="35923">MRRDDSIPEDRRTPQPPDPLRRRTPLPGSLPKSEAEDPQAALRVRRLMDSPVYREGSEDLDFLRSDVARGVRLDLDYLKPELQLQQYGVTEAIVVFGSTRLVEHKAAATRLDAAQRQAAAHPQDAARAQAMRRAERIAEKSRYYEVARQFGALVGAAPALAGGGKLAIVTGGGPGLMEAANRGAFEAGGNSVGLNINLPHEQFPNPYVTPDLCLRFHYFAIRKLHFLLRAAALVVFPGGFGSMDELFEVLTLAQTRKIEPLPIILVGKDFWSRAFDVEFLLEEGMIDPEDRDLFWYAESAEEIWEDILYWRQMAGRPLLGR</sequence>
<name>A0A1W6MY92_9HYPH</name>
<dbReference type="InterPro" id="IPR005269">
    <property type="entry name" value="LOG"/>
</dbReference>
<evidence type="ECO:0000256" key="1">
    <source>
        <dbReference type="ARBA" id="ARBA00000274"/>
    </source>
</evidence>
<dbReference type="PANTHER" id="PTHR43393:SF3">
    <property type="entry name" value="LYSINE DECARBOXYLASE-LIKE PROTEIN"/>
    <property type="match status" value="1"/>
</dbReference>
<dbReference type="SUPFAM" id="SSF102405">
    <property type="entry name" value="MCP/YpsA-like"/>
    <property type="match status" value="1"/>
</dbReference>
<reference evidence="5 6" key="1">
    <citation type="submission" date="2017-02" db="EMBL/GenBank/DDBJ databases">
        <authorList>
            <person name="Peterson S.W."/>
        </authorList>
    </citation>
    <scope>NUCLEOTIDE SEQUENCE [LARGE SCALE GENOMIC DNA]</scope>
    <source>
        <strain evidence="5 6">S285</strain>
    </source>
</reference>
<gene>
    <name evidence="5" type="ORF">B1812_17305</name>
</gene>
<feature type="region of interest" description="Disordered" evidence="4">
    <location>
        <begin position="1"/>
        <end position="39"/>
    </location>
</feature>
<dbReference type="KEGG" id="mbry:B1812_17305"/>
<dbReference type="GO" id="GO:0009691">
    <property type="term" value="P:cytokinin biosynthetic process"/>
    <property type="evidence" value="ECO:0007669"/>
    <property type="project" value="InterPro"/>
</dbReference>
<comment type="catalytic activity">
    <reaction evidence="1">
        <text>AMP + H2O = D-ribose 5-phosphate + adenine</text>
        <dbReference type="Rhea" id="RHEA:20129"/>
        <dbReference type="ChEBI" id="CHEBI:15377"/>
        <dbReference type="ChEBI" id="CHEBI:16708"/>
        <dbReference type="ChEBI" id="CHEBI:78346"/>
        <dbReference type="ChEBI" id="CHEBI:456215"/>
        <dbReference type="EC" id="3.2.2.4"/>
    </reaction>
</comment>
<dbReference type="GO" id="GO:0005829">
    <property type="term" value="C:cytosol"/>
    <property type="evidence" value="ECO:0007669"/>
    <property type="project" value="TreeGrafter"/>
</dbReference>
<dbReference type="InterPro" id="IPR031100">
    <property type="entry name" value="LOG_fam"/>
</dbReference>
<dbReference type="PANTHER" id="PTHR43393">
    <property type="entry name" value="CYTOKININ RIBOSIDE 5'-MONOPHOSPHATE PHOSPHORIBOHYDROLASE"/>
    <property type="match status" value="1"/>
</dbReference>
<dbReference type="EC" id="3.2.2.4" evidence="2"/>
<dbReference type="EMBL" id="CP019948">
    <property type="protein sequence ID" value="ARN82551.1"/>
    <property type="molecule type" value="Genomic_DNA"/>
</dbReference>
<dbReference type="InterPro" id="IPR052341">
    <property type="entry name" value="LOG_family_nucleotidases"/>
</dbReference>
<feature type="compositionally biased region" description="Basic and acidic residues" evidence="4">
    <location>
        <begin position="1"/>
        <end position="13"/>
    </location>
</feature>
<evidence type="ECO:0000313" key="5">
    <source>
        <dbReference type="EMBL" id="ARN82551.1"/>
    </source>
</evidence>
<dbReference type="NCBIfam" id="TIGR00730">
    <property type="entry name" value="Rossman fold protein, TIGR00730 family"/>
    <property type="match status" value="1"/>
</dbReference>
<evidence type="ECO:0000256" key="3">
    <source>
        <dbReference type="ARBA" id="ARBA00031983"/>
    </source>
</evidence>
<evidence type="ECO:0000256" key="2">
    <source>
        <dbReference type="ARBA" id="ARBA00011985"/>
    </source>
</evidence>
<dbReference type="GO" id="GO:0008714">
    <property type="term" value="F:AMP nucleosidase activity"/>
    <property type="evidence" value="ECO:0007669"/>
    <property type="project" value="UniProtKB-EC"/>
</dbReference>
<dbReference type="Gene3D" id="3.40.50.450">
    <property type="match status" value="1"/>
</dbReference>
<dbReference type="RefSeq" id="WP_085772679.1">
    <property type="nucleotide sequence ID" value="NZ_AP027149.1"/>
</dbReference>
<dbReference type="OrthoDB" id="9801098at2"/>
<protein>
    <recommendedName>
        <fullName evidence="3">AMP nucleosidase</fullName>
        <ecNumber evidence="2">3.2.2.4</ecNumber>
    </recommendedName>
    <alternativeName>
        <fullName evidence="3">AMP nucleosidase</fullName>
    </alternativeName>
</protein>
<dbReference type="Pfam" id="PF03641">
    <property type="entry name" value="Lysine_decarbox"/>
    <property type="match status" value="1"/>
</dbReference>
<keyword evidence="6" id="KW-1185">Reference proteome</keyword>